<accession>I0IQB9</accession>
<dbReference type="STRING" id="1162668.LFE_1789"/>
<organism evidence="11 12">
    <name type="scientific">Leptospirillum ferrooxidans (strain C2-3)</name>
    <dbReference type="NCBI Taxonomy" id="1162668"/>
    <lineage>
        <taxon>Bacteria</taxon>
        <taxon>Pseudomonadati</taxon>
        <taxon>Nitrospirota</taxon>
        <taxon>Nitrospiria</taxon>
        <taxon>Nitrospirales</taxon>
        <taxon>Nitrospiraceae</taxon>
        <taxon>Leptospirillum</taxon>
    </lineage>
</organism>
<dbReference type="GO" id="GO:0005524">
    <property type="term" value="F:ATP binding"/>
    <property type="evidence" value="ECO:0007669"/>
    <property type="project" value="UniProtKB-UniRule"/>
</dbReference>
<keyword evidence="4 7" id="KW-0436">Ligase</keyword>
<evidence type="ECO:0000313" key="11">
    <source>
        <dbReference type="EMBL" id="BAM07468.1"/>
    </source>
</evidence>
<keyword evidence="6 7" id="KW-0067">ATP-binding</keyword>
<comment type="subcellular location">
    <subcellularLocation>
        <location evidence="1 7 8">Cytoplasm</location>
    </subcellularLocation>
</comment>
<dbReference type="InterPro" id="IPR036615">
    <property type="entry name" value="Mur_ligase_C_dom_sf"/>
</dbReference>
<evidence type="ECO:0000256" key="4">
    <source>
        <dbReference type="ARBA" id="ARBA00022598"/>
    </source>
</evidence>
<evidence type="ECO:0000256" key="3">
    <source>
        <dbReference type="ARBA" id="ARBA00022490"/>
    </source>
</evidence>
<dbReference type="SUPFAM" id="SSF53244">
    <property type="entry name" value="MurD-like peptide ligases, peptide-binding domain"/>
    <property type="match status" value="1"/>
</dbReference>
<evidence type="ECO:0000256" key="8">
    <source>
        <dbReference type="RuleBase" id="RU003664"/>
    </source>
</evidence>
<keyword evidence="7 8" id="KW-0132">Cell division</keyword>
<dbReference type="Gene3D" id="3.40.1190.10">
    <property type="entry name" value="Mur-like, catalytic domain"/>
    <property type="match status" value="1"/>
</dbReference>
<evidence type="ECO:0000313" key="12">
    <source>
        <dbReference type="Proteomes" id="UP000007382"/>
    </source>
</evidence>
<keyword evidence="3 7" id="KW-0963">Cytoplasm</keyword>
<keyword evidence="5 7" id="KW-0547">Nucleotide-binding</keyword>
<gene>
    <name evidence="7" type="primary">murD</name>
    <name evidence="11" type="ordered locus">LFE_1789</name>
</gene>
<comment type="similarity">
    <text evidence="7">Belongs to the MurCDEF family.</text>
</comment>
<dbReference type="InterPro" id="IPR004101">
    <property type="entry name" value="Mur_ligase_C"/>
</dbReference>
<dbReference type="GO" id="GO:0005737">
    <property type="term" value="C:cytoplasm"/>
    <property type="evidence" value="ECO:0007669"/>
    <property type="project" value="UniProtKB-SubCell"/>
</dbReference>
<feature type="domain" description="Mur ligase central" evidence="10">
    <location>
        <begin position="133"/>
        <end position="335"/>
    </location>
</feature>
<dbReference type="PATRIC" id="fig|1162668.3.peg.2124"/>
<feature type="binding site" evidence="7">
    <location>
        <begin position="135"/>
        <end position="141"/>
    </location>
    <ligand>
        <name>ATP</name>
        <dbReference type="ChEBI" id="CHEBI:30616"/>
    </ligand>
</feature>
<dbReference type="Pfam" id="PF02875">
    <property type="entry name" value="Mur_ligase_C"/>
    <property type="match status" value="1"/>
</dbReference>
<dbReference type="EMBL" id="AP012342">
    <property type="protein sequence ID" value="BAM07468.1"/>
    <property type="molecule type" value="Genomic_DNA"/>
</dbReference>
<dbReference type="NCBIfam" id="TIGR01087">
    <property type="entry name" value="murD"/>
    <property type="match status" value="1"/>
</dbReference>
<dbReference type="eggNOG" id="COG0771">
    <property type="taxonomic scope" value="Bacteria"/>
</dbReference>
<dbReference type="UniPathway" id="UPA00219"/>
<dbReference type="SUPFAM" id="SSF53623">
    <property type="entry name" value="MurD-like peptide ligases, catalytic domain"/>
    <property type="match status" value="1"/>
</dbReference>
<evidence type="ECO:0000256" key="2">
    <source>
        <dbReference type="ARBA" id="ARBA00004752"/>
    </source>
</evidence>
<dbReference type="InterPro" id="IPR036565">
    <property type="entry name" value="Mur-like_cat_sf"/>
</dbReference>
<evidence type="ECO:0000259" key="9">
    <source>
        <dbReference type="Pfam" id="PF02875"/>
    </source>
</evidence>
<dbReference type="PANTHER" id="PTHR43692:SF1">
    <property type="entry name" value="UDP-N-ACETYLMURAMOYLALANINE--D-GLUTAMATE LIGASE"/>
    <property type="match status" value="1"/>
</dbReference>
<dbReference type="Gene3D" id="3.40.50.720">
    <property type="entry name" value="NAD(P)-binding Rossmann-like Domain"/>
    <property type="match status" value="1"/>
</dbReference>
<keyword evidence="7 8" id="KW-0573">Peptidoglycan synthesis</keyword>
<comment type="pathway">
    <text evidence="2 7 8">Cell wall biogenesis; peptidoglycan biosynthesis.</text>
</comment>
<dbReference type="EC" id="6.3.2.9" evidence="7 8"/>
<protein>
    <recommendedName>
        <fullName evidence="7 8">UDP-N-acetylmuramoylalanine--D-glutamate ligase</fullName>
        <ecNumber evidence="7 8">6.3.2.9</ecNumber>
    </recommendedName>
    <alternativeName>
        <fullName evidence="7">D-glutamic acid-adding enzyme</fullName>
    </alternativeName>
    <alternativeName>
        <fullName evidence="7">UDP-N-acetylmuramoyl-L-alanyl-D-glutamate synthetase</fullName>
    </alternativeName>
</protein>
<reference evidence="12" key="2">
    <citation type="submission" date="2012-03" db="EMBL/GenBank/DDBJ databases">
        <title>The complete genome sequence of the pioneer microbe on fresh volcanic deposit, Leptospirillum ferrooxidans strain C2-3.</title>
        <authorList>
            <person name="Fujimura R."/>
            <person name="Sato Y."/>
            <person name="Nishizawa T."/>
            <person name="Nanba K."/>
            <person name="Oshima K."/>
            <person name="Hattori M."/>
            <person name="Kamijo T."/>
            <person name="Ohta H."/>
        </authorList>
    </citation>
    <scope>NUCLEOTIDE SEQUENCE [LARGE SCALE GENOMIC DNA]</scope>
    <source>
        <strain evidence="12">C2-3</strain>
    </source>
</reference>
<keyword evidence="7 8" id="KW-0131">Cell cycle</keyword>
<dbReference type="Proteomes" id="UP000007382">
    <property type="component" value="Chromosome"/>
</dbReference>
<feature type="domain" description="Mur ligase C-terminal" evidence="9">
    <location>
        <begin position="379"/>
        <end position="502"/>
    </location>
</feature>
<dbReference type="HAMAP" id="MF_00639">
    <property type="entry name" value="MurD"/>
    <property type="match status" value="1"/>
</dbReference>
<reference evidence="11 12" key="1">
    <citation type="journal article" date="2012" name="J. Bacteriol.">
        <title>Complete Genome Sequence of Leptospirillum ferrooxidans Strain C2-3, Isolated from a Fresh Volcanic Ash Deposit on the Island of Miyake, Japan.</title>
        <authorList>
            <person name="Fujimura R."/>
            <person name="Sato Y."/>
            <person name="Nishizawa T."/>
            <person name="Oshima K."/>
            <person name="Kim S.-W."/>
            <person name="Hattori M."/>
            <person name="Kamijo T."/>
            <person name="Ohta H."/>
        </authorList>
    </citation>
    <scope>NUCLEOTIDE SEQUENCE [LARGE SCALE GENOMIC DNA]</scope>
    <source>
        <strain evidence="11 12">C2-3</strain>
    </source>
</reference>
<dbReference type="GO" id="GO:0051301">
    <property type="term" value="P:cell division"/>
    <property type="evidence" value="ECO:0007669"/>
    <property type="project" value="UniProtKB-KW"/>
</dbReference>
<evidence type="ECO:0000256" key="7">
    <source>
        <dbReference type="HAMAP-Rule" id="MF_00639"/>
    </source>
</evidence>
<dbReference type="Pfam" id="PF08245">
    <property type="entry name" value="Mur_ligase_M"/>
    <property type="match status" value="1"/>
</dbReference>
<dbReference type="KEGG" id="lfc:LFE_1789"/>
<dbReference type="RefSeq" id="WP_014449952.1">
    <property type="nucleotide sequence ID" value="NC_017094.1"/>
</dbReference>
<proteinExistence type="inferred from homology"/>
<evidence type="ECO:0000256" key="5">
    <source>
        <dbReference type="ARBA" id="ARBA00022741"/>
    </source>
</evidence>
<dbReference type="InterPro" id="IPR013221">
    <property type="entry name" value="Mur_ligase_cen"/>
</dbReference>
<evidence type="ECO:0000259" key="10">
    <source>
        <dbReference type="Pfam" id="PF08245"/>
    </source>
</evidence>
<dbReference type="GO" id="GO:0008764">
    <property type="term" value="F:UDP-N-acetylmuramoylalanine-D-glutamate ligase activity"/>
    <property type="evidence" value="ECO:0007669"/>
    <property type="project" value="UniProtKB-UniRule"/>
</dbReference>
<dbReference type="GO" id="GO:0008360">
    <property type="term" value="P:regulation of cell shape"/>
    <property type="evidence" value="ECO:0007669"/>
    <property type="project" value="UniProtKB-KW"/>
</dbReference>
<dbReference type="GO" id="GO:0071555">
    <property type="term" value="P:cell wall organization"/>
    <property type="evidence" value="ECO:0007669"/>
    <property type="project" value="UniProtKB-KW"/>
</dbReference>
<sequence length="535" mass="57652">MAVSETRMLSKISVNQEEATPKEKEQVMVLGAGRSGIAAARLAVYLGGDVTLKDENIDCLSPLLKEQLSKEGIHLDLGKILKPLDFGTATKVIVSPGLPPEKWSGLAVPEYDSRVIGELEWASALSPFPLLAVGGTNGKSTTSALAAHFLRACGLSVFLGGNFGTPLSEAVLSERKRIAQELSPEYDAGVVEISSFQAETMSPVRSWFDPVVHLFLNITPDHLDRHPSEEAYRRAKWQSFRGISPSHFTVFNGDPESGLYPLRKTPGRPAFFFASRKGASPELPVEEAPVFLLSEDGKTGRVSGFPGQKGETEIWQLDGFSLPGLGNRQNLAASLLGTLIFLNEQRKIGKVRGQDSGDMPFPEKTLLLESLSGFRGLPHRMEVIAEKNGICFINDSKATNVDATLMALKGFSVKSGNKGGDDADARSLILIMGGRDKGASYFPLASPVKDLVRVLIVLGESREVIAKSLSSFCETIPVSSMKMAVDVALSKGREGDTVLLSPGCSSYDMFHGYEERGNAFAMLVREALGVYRGGA</sequence>
<dbReference type="GO" id="GO:0009252">
    <property type="term" value="P:peptidoglycan biosynthetic process"/>
    <property type="evidence" value="ECO:0007669"/>
    <property type="project" value="UniProtKB-UniRule"/>
</dbReference>
<keyword evidence="12" id="KW-1185">Reference proteome</keyword>
<dbReference type="HOGENOM" id="CLU_032540_1_0_0"/>
<dbReference type="PANTHER" id="PTHR43692">
    <property type="entry name" value="UDP-N-ACETYLMURAMOYLALANINE--D-GLUTAMATE LIGASE"/>
    <property type="match status" value="1"/>
</dbReference>
<comment type="function">
    <text evidence="7 8">Cell wall formation. Catalyzes the addition of glutamate to the nucleotide precursor UDP-N-acetylmuramoyl-L-alanine (UMA).</text>
</comment>
<keyword evidence="7 8" id="KW-0961">Cell wall biogenesis/degradation</keyword>
<comment type="catalytic activity">
    <reaction evidence="7 8">
        <text>UDP-N-acetyl-alpha-D-muramoyl-L-alanine + D-glutamate + ATP = UDP-N-acetyl-alpha-D-muramoyl-L-alanyl-D-glutamate + ADP + phosphate + H(+)</text>
        <dbReference type="Rhea" id="RHEA:16429"/>
        <dbReference type="ChEBI" id="CHEBI:15378"/>
        <dbReference type="ChEBI" id="CHEBI:29986"/>
        <dbReference type="ChEBI" id="CHEBI:30616"/>
        <dbReference type="ChEBI" id="CHEBI:43474"/>
        <dbReference type="ChEBI" id="CHEBI:83898"/>
        <dbReference type="ChEBI" id="CHEBI:83900"/>
        <dbReference type="ChEBI" id="CHEBI:456216"/>
        <dbReference type="EC" id="6.3.2.9"/>
    </reaction>
</comment>
<dbReference type="OrthoDB" id="9809796at2"/>
<dbReference type="Gene3D" id="3.90.190.20">
    <property type="entry name" value="Mur ligase, C-terminal domain"/>
    <property type="match status" value="1"/>
</dbReference>
<dbReference type="InterPro" id="IPR005762">
    <property type="entry name" value="MurD"/>
</dbReference>
<dbReference type="SUPFAM" id="SSF51984">
    <property type="entry name" value="MurCD N-terminal domain"/>
    <property type="match status" value="1"/>
</dbReference>
<name>I0IQB9_LEPFC</name>
<keyword evidence="7 8" id="KW-0133">Cell shape</keyword>
<evidence type="ECO:0000256" key="6">
    <source>
        <dbReference type="ARBA" id="ARBA00022840"/>
    </source>
</evidence>
<dbReference type="AlphaFoldDB" id="I0IQB9"/>
<evidence type="ECO:0000256" key="1">
    <source>
        <dbReference type="ARBA" id="ARBA00004496"/>
    </source>
</evidence>